<dbReference type="PROSITE" id="PS51257">
    <property type="entry name" value="PROKAR_LIPOPROTEIN"/>
    <property type="match status" value="1"/>
</dbReference>
<proteinExistence type="predicted"/>
<sequence length="368" mass="42288">MRRKIMGIILVMGLFTACSRTVVPKEENASDYNRFVRSGGVFTWSEEGSYANANNLLYVFQDSGELSILCADPACRHGDESCSAYMPYNAYASGNHLYYVVEKGQKRILYRESLTGTNREEVKVLTDLQEDEAVTSNYAIYQNHLVMVLQETTVEGMVQKVYGTKLNTRDELELLSTEELMLFRLLEEEALFFQVNEMGRLDLVSLNYETKHKKIIVKDLAEKLDFLADVYVDQQGTAFWFDMTGFYRSGDQGEKILIREADKTVEVGGALYDDQYIYLLNSNQYLDQAFQVPAEMRGLRIYDHTGKLLSFAPWDSTKEGKELSYALASAQRVFYFTFGQDTRPTDYLDKTEIGNPTLTWKKVHWLQD</sequence>
<evidence type="ECO:0000313" key="2">
    <source>
        <dbReference type="Proteomes" id="UP000675379"/>
    </source>
</evidence>
<reference evidence="1" key="1">
    <citation type="submission" date="2021-04" db="EMBL/GenBank/DDBJ databases">
        <title>Proteiniclasticum sedimins sp. nov., an obligate anaerobic bacterium isolated from anaerobic sludge.</title>
        <authorList>
            <person name="Liu J."/>
        </authorList>
    </citation>
    <scope>NUCLEOTIDE SEQUENCE</scope>
    <source>
        <strain evidence="1">BAD-10</strain>
    </source>
</reference>
<dbReference type="EMBL" id="JAGSCS010000010">
    <property type="protein sequence ID" value="MBR0576423.1"/>
    <property type="molecule type" value="Genomic_DNA"/>
</dbReference>
<comment type="caution">
    <text evidence="1">The sequence shown here is derived from an EMBL/GenBank/DDBJ whole genome shotgun (WGS) entry which is preliminary data.</text>
</comment>
<organism evidence="1 2">
    <name type="scientific">Proteiniclasticum sediminis</name>
    <dbReference type="NCBI Taxonomy" id="2804028"/>
    <lineage>
        <taxon>Bacteria</taxon>
        <taxon>Bacillati</taxon>
        <taxon>Bacillota</taxon>
        <taxon>Clostridia</taxon>
        <taxon>Eubacteriales</taxon>
        <taxon>Clostridiaceae</taxon>
        <taxon>Proteiniclasticum</taxon>
    </lineage>
</organism>
<accession>A0A941CSC5</accession>
<dbReference type="Proteomes" id="UP000675379">
    <property type="component" value="Unassembled WGS sequence"/>
</dbReference>
<protein>
    <submittedName>
        <fullName evidence="1">Uncharacterized protein</fullName>
    </submittedName>
</protein>
<dbReference type="RefSeq" id="WP_211801355.1">
    <property type="nucleotide sequence ID" value="NZ_JAGSCS010000010.1"/>
</dbReference>
<evidence type="ECO:0000313" key="1">
    <source>
        <dbReference type="EMBL" id="MBR0576423.1"/>
    </source>
</evidence>
<name>A0A941CSC5_9CLOT</name>
<keyword evidence="2" id="KW-1185">Reference proteome</keyword>
<gene>
    <name evidence="1" type="ORF">KCG48_08725</name>
</gene>
<dbReference type="AlphaFoldDB" id="A0A941CSC5"/>